<dbReference type="SUPFAM" id="SSF47413">
    <property type="entry name" value="lambda repressor-like DNA-binding domains"/>
    <property type="match status" value="1"/>
</dbReference>
<organism evidence="2 3">
    <name type="scientific">Pseudomonas putida</name>
    <name type="common">Arthrobacter siderocapsulatus</name>
    <dbReference type="NCBI Taxonomy" id="303"/>
    <lineage>
        <taxon>Bacteria</taxon>
        <taxon>Pseudomonadati</taxon>
        <taxon>Pseudomonadota</taxon>
        <taxon>Gammaproteobacteria</taxon>
        <taxon>Pseudomonadales</taxon>
        <taxon>Pseudomonadaceae</taxon>
        <taxon>Pseudomonas</taxon>
    </lineage>
</organism>
<dbReference type="Proteomes" id="UP000542695">
    <property type="component" value="Unassembled WGS sequence"/>
</dbReference>
<dbReference type="InterPro" id="IPR050077">
    <property type="entry name" value="LexA_repressor"/>
</dbReference>
<dbReference type="PROSITE" id="PS50943">
    <property type="entry name" value="HTH_CROC1"/>
    <property type="match status" value="1"/>
</dbReference>
<dbReference type="PANTHER" id="PTHR33516">
    <property type="entry name" value="LEXA REPRESSOR"/>
    <property type="match status" value="1"/>
</dbReference>
<proteinExistence type="predicted"/>
<comment type="caution">
    <text evidence="2">The sequence shown here is derived from an EMBL/GenBank/DDBJ whole genome shotgun (WGS) entry which is preliminary data.</text>
</comment>
<dbReference type="GO" id="GO:0003677">
    <property type="term" value="F:DNA binding"/>
    <property type="evidence" value="ECO:0007669"/>
    <property type="project" value="InterPro"/>
</dbReference>
<dbReference type="RefSeq" id="WP_049806377.1">
    <property type="nucleotide sequence ID" value="NZ_JACARV010000066.1"/>
</dbReference>
<dbReference type="SMART" id="SM00530">
    <property type="entry name" value="HTH_XRE"/>
    <property type="match status" value="1"/>
</dbReference>
<evidence type="ECO:0000259" key="1">
    <source>
        <dbReference type="PROSITE" id="PS50943"/>
    </source>
</evidence>
<sequence>MIGNRVAKRMHELGLSGGELARRSGVPQPTIHRILSGTSASPRHENVERIAKALGVTTDWLWKGEGGSQPPLGPTANVEPGPKVRGFVPLISWVQAGAWCEMQEPFELEAAEAWLPCAVSHSSSTFALRVRGLSMFNPHERRSFREGDIIFVDPARDYENGSLVIVKLANSKEATFKQLVVEGERYFLKPLNPSWPDPIIELPSDATICGVVVSKVEIF</sequence>
<dbReference type="AlphaFoldDB" id="A0A7Y7ZCV0"/>
<protein>
    <submittedName>
        <fullName evidence="2">Helix-turn-helix domain-containing protein</fullName>
    </submittedName>
</protein>
<feature type="domain" description="HTH cro/C1-type" evidence="1">
    <location>
        <begin position="6"/>
        <end position="61"/>
    </location>
</feature>
<dbReference type="Gene3D" id="1.10.260.40">
    <property type="entry name" value="lambda repressor-like DNA-binding domains"/>
    <property type="match status" value="1"/>
</dbReference>
<reference evidence="2 3" key="1">
    <citation type="submission" date="2020-04" db="EMBL/GenBank/DDBJ databases">
        <title>Molecular characterization of pseudomonads from Agaricus bisporus reveal novel blotch 2 pathogens in Western Europe.</title>
        <authorList>
            <person name="Taparia T."/>
            <person name="Krijger M."/>
            <person name="Haynes E."/>
            <person name="Elpinstone J.G."/>
            <person name="Noble R."/>
            <person name="Van Der Wolf J."/>
        </authorList>
    </citation>
    <scope>NUCLEOTIDE SEQUENCE [LARGE SCALE GENOMIC DNA]</scope>
    <source>
        <strain evidence="2 3">P7765</strain>
    </source>
</reference>
<dbReference type="InterPro" id="IPR010982">
    <property type="entry name" value="Lambda_DNA-bd_dom_sf"/>
</dbReference>
<dbReference type="InterPro" id="IPR039418">
    <property type="entry name" value="LexA-like"/>
</dbReference>
<gene>
    <name evidence="2" type="ORF">HX798_20360</name>
</gene>
<dbReference type="CDD" id="cd06529">
    <property type="entry name" value="S24_LexA-like"/>
    <property type="match status" value="1"/>
</dbReference>
<evidence type="ECO:0000313" key="3">
    <source>
        <dbReference type="Proteomes" id="UP000542695"/>
    </source>
</evidence>
<dbReference type="InterPro" id="IPR036286">
    <property type="entry name" value="LexA/Signal_pep-like_sf"/>
</dbReference>
<dbReference type="EMBL" id="JACARV010000066">
    <property type="protein sequence ID" value="NWC82621.1"/>
    <property type="molecule type" value="Genomic_DNA"/>
</dbReference>
<dbReference type="SUPFAM" id="SSF51306">
    <property type="entry name" value="LexA/Signal peptidase"/>
    <property type="match status" value="1"/>
</dbReference>
<dbReference type="Pfam" id="PF00717">
    <property type="entry name" value="Peptidase_S24"/>
    <property type="match status" value="1"/>
</dbReference>
<dbReference type="InterPro" id="IPR001387">
    <property type="entry name" value="Cro/C1-type_HTH"/>
</dbReference>
<evidence type="ECO:0000313" key="2">
    <source>
        <dbReference type="EMBL" id="NWC82621.1"/>
    </source>
</evidence>
<dbReference type="InterPro" id="IPR015927">
    <property type="entry name" value="Peptidase_S24_S26A/B/C"/>
</dbReference>
<dbReference type="CDD" id="cd00093">
    <property type="entry name" value="HTH_XRE"/>
    <property type="match status" value="1"/>
</dbReference>
<dbReference type="Gene3D" id="2.10.109.10">
    <property type="entry name" value="Umud Fragment, subunit A"/>
    <property type="match status" value="1"/>
</dbReference>
<name>A0A7Y7ZCV0_PSEPU</name>
<dbReference type="Pfam" id="PF01381">
    <property type="entry name" value="HTH_3"/>
    <property type="match status" value="1"/>
</dbReference>
<accession>A0A7Y7ZCV0</accession>
<dbReference type="PANTHER" id="PTHR33516:SF2">
    <property type="entry name" value="LEXA REPRESSOR-RELATED"/>
    <property type="match status" value="1"/>
</dbReference>